<dbReference type="InterPro" id="IPR046348">
    <property type="entry name" value="SIS_dom_sf"/>
</dbReference>
<dbReference type="EMBL" id="BAAAMY010000007">
    <property type="protein sequence ID" value="GAA1925389.1"/>
    <property type="molecule type" value="Genomic_DNA"/>
</dbReference>
<sequence length="339" mass="34107">MWFDETRLDDDRALADADATLRELAESGARVRRALGDAAEDLAVAREVAGDPDRPRAVVVLGAGSDLVAARLDERCGAPVVARTETELPSWAGGLDLLVLLAPEGAPDAAAARAAAGAVRRGCRVVAVCGPGSAVAEAAAGRWSAVLTTRAGEPLVLALLALTHLAATGLAADPDPDAVAAALDEVATACSPYRDATVNPAKTAAAGLGDCVPAVLGADDALGARAASGVAAAMRRLTGMPVLAGDAADLLPLVESAPSRSIFDDPYDDAPGRVRPAVLVLGGPDTGPELRASAESRGVRVVDLPGPDDAGPLPSYAATVLLGTYAGAYLRLGLVDDPR</sequence>
<gene>
    <name evidence="1" type="ORF">GCM10009737_28990</name>
</gene>
<dbReference type="Proteomes" id="UP001501612">
    <property type="component" value="Unassembled WGS sequence"/>
</dbReference>
<name>A0ABN2PLY7_9ACTN</name>
<proteinExistence type="predicted"/>
<protein>
    <submittedName>
        <fullName evidence="1">SIS domain-containing protein</fullName>
    </submittedName>
</protein>
<evidence type="ECO:0000313" key="1">
    <source>
        <dbReference type="EMBL" id="GAA1925389.1"/>
    </source>
</evidence>
<dbReference type="RefSeq" id="WP_344008285.1">
    <property type="nucleotide sequence ID" value="NZ_BAAAMY010000007.1"/>
</dbReference>
<dbReference type="SUPFAM" id="SSF53697">
    <property type="entry name" value="SIS domain"/>
    <property type="match status" value="1"/>
</dbReference>
<accession>A0ABN2PLY7</accession>
<evidence type="ECO:0000313" key="2">
    <source>
        <dbReference type="Proteomes" id="UP001501612"/>
    </source>
</evidence>
<keyword evidence="2" id="KW-1185">Reference proteome</keyword>
<organism evidence="1 2">
    <name type="scientific">Nocardioides lentus</name>
    <dbReference type="NCBI Taxonomy" id="338077"/>
    <lineage>
        <taxon>Bacteria</taxon>
        <taxon>Bacillati</taxon>
        <taxon>Actinomycetota</taxon>
        <taxon>Actinomycetes</taxon>
        <taxon>Propionibacteriales</taxon>
        <taxon>Nocardioidaceae</taxon>
        <taxon>Nocardioides</taxon>
    </lineage>
</organism>
<reference evidence="1 2" key="1">
    <citation type="journal article" date="2019" name="Int. J. Syst. Evol. Microbiol.">
        <title>The Global Catalogue of Microorganisms (GCM) 10K type strain sequencing project: providing services to taxonomists for standard genome sequencing and annotation.</title>
        <authorList>
            <consortium name="The Broad Institute Genomics Platform"/>
            <consortium name="The Broad Institute Genome Sequencing Center for Infectious Disease"/>
            <person name="Wu L."/>
            <person name="Ma J."/>
        </authorList>
    </citation>
    <scope>NUCLEOTIDE SEQUENCE [LARGE SCALE GENOMIC DNA]</scope>
    <source>
        <strain evidence="1 2">JCM 14046</strain>
    </source>
</reference>
<comment type="caution">
    <text evidence="1">The sequence shown here is derived from an EMBL/GenBank/DDBJ whole genome shotgun (WGS) entry which is preliminary data.</text>
</comment>